<organism evidence="1 2">
    <name type="scientific">Rubripirellula reticaptiva</name>
    <dbReference type="NCBI Taxonomy" id="2528013"/>
    <lineage>
        <taxon>Bacteria</taxon>
        <taxon>Pseudomonadati</taxon>
        <taxon>Planctomycetota</taxon>
        <taxon>Planctomycetia</taxon>
        <taxon>Pirellulales</taxon>
        <taxon>Pirellulaceae</taxon>
        <taxon>Rubripirellula</taxon>
    </lineage>
</organism>
<dbReference type="RefSeq" id="WP_246151771.1">
    <property type="nucleotide sequence ID" value="NZ_SJPX01000004.1"/>
</dbReference>
<evidence type="ECO:0000313" key="1">
    <source>
        <dbReference type="EMBL" id="TWU49510.1"/>
    </source>
</evidence>
<accession>A0A5C6EM85</accession>
<evidence type="ECO:0000313" key="2">
    <source>
        <dbReference type="Proteomes" id="UP000317977"/>
    </source>
</evidence>
<dbReference type="AlphaFoldDB" id="A0A5C6EM85"/>
<dbReference type="Proteomes" id="UP000317977">
    <property type="component" value="Unassembled WGS sequence"/>
</dbReference>
<dbReference type="EMBL" id="SJPX01000004">
    <property type="protein sequence ID" value="TWU49510.1"/>
    <property type="molecule type" value="Genomic_DNA"/>
</dbReference>
<gene>
    <name evidence="1" type="ORF">Poly59_41250</name>
</gene>
<sequence length="115" mass="12898">MDNENDKTLAQRGHGALGCDVTYSENEIEAMLAPQTRIIADAKGKEIKLEQSVLFWTMFDTLIQEWSFTPAQLIGYGYDTTQEFGLPFSLAIQDAVSHLYKDWTAPDEQGSYSAI</sequence>
<proteinExistence type="predicted"/>
<protein>
    <submittedName>
        <fullName evidence="1">Uncharacterized protein</fullName>
    </submittedName>
</protein>
<reference evidence="1 2" key="1">
    <citation type="submission" date="2019-02" db="EMBL/GenBank/DDBJ databases">
        <title>Deep-cultivation of Planctomycetes and their phenomic and genomic characterization uncovers novel biology.</title>
        <authorList>
            <person name="Wiegand S."/>
            <person name="Jogler M."/>
            <person name="Boedeker C."/>
            <person name="Pinto D."/>
            <person name="Vollmers J."/>
            <person name="Rivas-Marin E."/>
            <person name="Kohn T."/>
            <person name="Peeters S.H."/>
            <person name="Heuer A."/>
            <person name="Rast P."/>
            <person name="Oberbeckmann S."/>
            <person name="Bunk B."/>
            <person name="Jeske O."/>
            <person name="Meyerdierks A."/>
            <person name="Storesund J.E."/>
            <person name="Kallscheuer N."/>
            <person name="Luecker S."/>
            <person name="Lage O.M."/>
            <person name="Pohl T."/>
            <person name="Merkel B.J."/>
            <person name="Hornburger P."/>
            <person name="Mueller R.-W."/>
            <person name="Bruemmer F."/>
            <person name="Labrenz M."/>
            <person name="Spormann A.M."/>
            <person name="Op Den Camp H."/>
            <person name="Overmann J."/>
            <person name="Amann R."/>
            <person name="Jetten M.S.M."/>
            <person name="Mascher T."/>
            <person name="Medema M.H."/>
            <person name="Devos D.P."/>
            <person name="Kaster A.-K."/>
            <person name="Ovreas L."/>
            <person name="Rohde M."/>
            <person name="Galperin M.Y."/>
            <person name="Jogler C."/>
        </authorList>
    </citation>
    <scope>NUCLEOTIDE SEQUENCE [LARGE SCALE GENOMIC DNA]</scope>
    <source>
        <strain evidence="1 2">Poly59</strain>
    </source>
</reference>
<keyword evidence="2" id="KW-1185">Reference proteome</keyword>
<name>A0A5C6EM85_9BACT</name>
<comment type="caution">
    <text evidence="1">The sequence shown here is derived from an EMBL/GenBank/DDBJ whole genome shotgun (WGS) entry which is preliminary data.</text>
</comment>